<dbReference type="InterPro" id="IPR011050">
    <property type="entry name" value="Pectin_lyase_fold/virulence"/>
</dbReference>
<name>A0AAV2TL71_CALDB</name>
<dbReference type="InterPro" id="IPR019316">
    <property type="entry name" value="G8_domain"/>
</dbReference>
<dbReference type="CDD" id="cd00603">
    <property type="entry name" value="IPT_PCSR"/>
    <property type="match status" value="6"/>
</dbReference>
<dbReference type="SUPFAM" id="SSF81296">
    <property type="entry name" value="E set domains"/>
    <property type="match status" value="6"/>
</dbReference>
<evidence type="ECO:0000256" key="3">
    <source>
        <dbReference type="ARBA" id="ARBA00004316"/>
    </source>
</evidence>
<dbReference type="Gene3D" id="2.160.20.10">
    <property type="entry name" value="Single-stranded right-handed beta-helix, Pectin lyase-like"/>
    <property type="match status" value="2"/>
</dbReference>
<dbReference type="InterPro" id="IPR052387">
    <property type="entry name" value="Fibrocystin"/>
</dbReference>
<dbReference type="InterPro" id="IPR055401">
    <property type="entry name" value="CEMIP_beta-hel_dom"/>
</dbReference>
<dbReference type="Pfam" id="PF10162">
    <property type="entry name" value="G8"/>
    <property type="match status" value="2"/>
</dbReference>
<dbReference type="Gene3D" id="2.60.40.10">
    <property type="entry name" value="Immunoglobulins"/>
    <property type="match status" value="7"/>
</dbReference>
<proteinExistence type="predicted"/>
<evidence type="ECO:0000259" key="11">
    <source>
        <dbReference type="PROSITE" id="PS51484"/>
    </source>
</evidence>
<feature type="domain" description="G8" evidence="11">
    <location>
        <begin position="1860"/>
        <end position="1981"/>
    </location>
</feature>
<feature type="domain" description="G8" evidence="11">
    <location>
        <begin position="2720"/>
        <end position="2849"/>
    </location>
</feature>
<evidence type="ECO:0000256" key="6">
    <source>
        <dbReference type="ARBA" id="ARBA00022729"/>
    </source>
</evidence>
<evidence type="ECO:0000256" key="8">
    <source>
        <dbReference type="ARBA" id="ARBA00023136"/>
    </source>
</evidence>
<evidence type="ECO:0000256" key="5">
    <source>
        <dbReference type="ARBA" id="ARBA00022692"/>
    </source>
</evidence>
<dbReference type="InterPro" id="IPR002909">
    <property type="entry name" value="IPT_dom"/>
</dbReference>
<dbReference type="SMART" id="SM01225">
    <property type="entry name" value="G8"/>
    <property type="match status" value="2"/>
</dbReference>
<dbReference type="InterPro" id="IPR008972">
    <property type="entry name" value="Cupredoxin"/>
</dbReference>
<keyword evidence="4" id="KW-1003">Cell membrane</keyword>
<comment type="subcellular location">
    <subcellularLocation>
        <location evidence="2">Cell membrane</location>
    </subcellularLocation>
    <subcellularLocation>
        <location evidence="3">Cell projection</location>
    </subcellularLocation>
    <subcellularLocation>
        <location evidence="1">Membrane</location>
        <topology evidence="1">Single-pass membrane protein</topology>
    </subcellularLocation>
</comment>
<keyword evidence="9" id="KW-0325">Glycoprotein</keyword>
<organism evidence="12 13">
    <name type="scientific">Calicophoron daubneyi</name>
    <name type="common">Rumen fluke</name>
    <name type="synonym">Paramphistomum daubneyi</name>
    <dbReference type="NCBI Taxonomy" id="300641"/>
    <lineage>
        <taxon>Eukaryota</taxon>
        <taxon>Metazoa</taxon>
        <taxon>Spiralia</taxon>
        <taxon>Lophotrochozoa</taxon>
        <taxon>Platyhelminthes</taxon>
        <taxon>Trematoda</taxon>
        <taxon>Digenea</taxon>
        <taxon>Plagiorchiida</taxon>
        <taxon>Pronocephalata</taxon>
        <taxon>Paramphistomoidea</taxon>
        <taxon>Paramphistomidae</taxon>
        <taxon>Calicophoron</taxon>
    </lineage>
</organism>
<evidence type="ECO:0000313" key="13">
    <source>
        <dbReference type="Proteomes" id="UP001497525"/>
    </source>
</evidence>
<evidence type="ECO:0000256" key="4">
    <source>
        <dbReference type="ARBA" id="ARBA00022475"/>
    </source>
</evidence>
<dbReference type="InterPro" id="IPR006626">
    <property type="entry name" value="PbH1"/>
</dbReference>
<dbReference type="PANTHER" id="PTHR46769:SF2">
    <property type="entry name" value="FIBROCYSTIN-L ISOFORM 2 PRECURSOR-RELATED"/>
    <property type="match status" value="1"/>
</dbReference>
<dbReference type="InterPro" id="IPR014756">
    <property type="entry name" value="Ig_E-set"/>
</dbReference>
<sequence length="4167" mass="449350">MDVFLVGRPQNIISYGLALNSPDSDYGYLMCRRGSNWIGNENVTFLIQSPFGKSVTTPRVYKIGRNEQPFMFQAYAVIQGIYPTSSASTGGATIIINGSNFDQLIPPKVMVGNFPCDVKLKNATTIQCQLPDLNTSSVSNASNFYPGGRGVQFEEWPSQNASTSSDLTNLNFPGGNGQSVFRTYLEEPQMPDPLFYGNGSVLRLRTVFIPPRDGKYQFYVQNADVYALRGGLPQEPSRDISTNGSVSLASSDSFLLDLRALPKGNRSQARLCVDIFNTSVTSAVIANSTPEEQRLRVMSSYSAEKQVINHGGLINVSVSGVSEVQAVQIGSAVAEFAICIYDSCTQRFVLASVQAVDIQIAIDNQIQVTGSVVNSFQATSSGLTFNIIFPAELGYVPLVQIKTFPSSDVPPIVTEVQRGLTPLNGRIRPSYEGYPSRLTYLVDGTAQEVKDAYSDLRKTVCPMALANPSPNSYGYFEDFEGPNVTFKTENIPAFCGRYSRPNPYWLYFNADISLNVNQFLCFALRGKLANTIQFLYKAVGSAGVQDNQYYSYNTDLSMINKTSWSYRCFNVFQIVQSRVGSNYPLIFLKGFYVWPTKDFWELSYEYYIDTVYLGRTQTSTHPEDVASWPRFPKKLFGDVTVIKEAQPGKYTITFPPILCATDFNLFGITGVQGTSDTTTVNQFFNISDSRWPSTAMSTVQRIQKPLRSPTGVLLMSFMGTPIPPIPIKYSNNLQVQRILKTHPLIGENAVQMYGACHDFIYGIKMLSSPGSQPLLKIENQSQIIGDGVQVTIQALTKGRLALCPIPGDMVAQVEQMPQVRLYVNDIPARCPGNCTHFLNSTLVPTISNVSRLTNGTNFILQIDGQGFDETNPLGNELRTEGWDGSPMILNAVSATNTSLQFFNTSILQVPAGNMTFTLRVDKRGISLPFTVDLGTDNAALTSILPNTGSIGGGTNVNITGSRFSPTSGPVLIGEAICATTFINQTYISCVTPAAITDSTADVLVQQNGVNITGSLRYIYNSSLTPNITTVIPTDNITIEANGQGYGWAPSMLQIMQGDTVQWIWNSPSNASLLSIFQADSLENGAPLKDGFNSSAMKSGMYQLTFPKPGIYYYGTGPQLPIYGVIDVRPFCDCVSKVTVTTGDNEAVHKNVPSSLVYSATNICSGLSQCADLTRPTEMSLSHTFALRGCATPVVNRFSPTQGTATTNIAFEIPRSAACKSDFTVNLGGAACVQSAASNSSGDTIQCSLTGGEVVRAGLLAGQPLRPNVTHTYLGAAILTPWLNPLEQTFILLPQFSISNSTTSGSVIGGGLLNIPGSGFNPNGVNVTAVGLGNVHPCKVLMANASNIQCQISSVPSNLYTRATAIPVLVHTYGFGGQWIPATCDPTSQCSYMFDPATTPSVTNVSPTTVNSTHPITITGNNLLPSTADISDIRITIGGVPCTQLTLVNSSQSIQCTPNTALPRGMNNISMNSTIRGAATVAAGVSIQSVIALYSVQPNMGSFSGGTPVQILGNALDDSSIRVFMDSGECQQNGTNRTSGVLLCSTPPATMDSSSSSLSVRVTVRTGNGSTVYIDNGFAYNSSITPVVRSVQNSSSILNGTTVTMINITGTTLLGDGTANPVVKLGNNVQCTLPSGQSQSATQLLCVTDQLVAGTYFVQVLTPGYGNANSTTNLMVPLQIGLVNPSQGSLEGGQLLWLNGSGFAGVLTAITICGQRCSNVSGSSMNISCITPKSSSTTDQTCNVTAQVTKSTGTTETFMLAGAFNYSLALTAQTTSVQPQTGGTAGGTRVTISGTGLSANSTVTIAGIPCTVESANQTHIVCITDARDQAGIGPVIVHVGDQGKAAGNFSYEYVDRWSSPFTWGNGPLPVEGDIVVVQAGQTLMLDQSTPVLTLLLINGGTFIFDPTKDVELRVKYVLINNGGRLQIGSVKNPHPTKAVITLHGHSRDKELPLYGAKVLALRNGSIHLHGIPRPVCWTRLGQTAQPGQRTIVLTQPVDWKAGEQIVITSTGDKFSHEENELHTIESVRSDNMTINLVDPIMYTKLSVTVNYTNGVSGFFAAEVGLLTRNIVIQGDRNATISSDVPRCPASFTSNRFTTETCVQGDSANQMGANEFGGHVHIGGPYLDSGVVTAHFSYVELYYMGQGYRMGRYPIHFHLNGRMNGSYVRGCSIHHTFNRAVNIHNTHEVLIENNVVYNVFGGALFLEDGIEHGNVIQYNLFVYVRKTTSLLNDDVVPAAYWITQPNNTVQHNVAAGGTNFGFWYRMLEHPDGPSSTNDVCPRIIPMGIFYNNTVHSHGWFALWIHEDYFPTTTGQCGSQQWDKAVFKKLFAWNNNKGPECVNCGGVQFDDLLLVNNAEAGIEGKRLMNGKLYDPDFGPMYKNAYIVANEPSITAGGSTTCDSRAIVLPWAPGLTIKNMVMANFNGFNCTALYGTVITCGCTLLCGGYEYLMSNITWMNTNNRGAFRWHGDFSLRDVDGSMVSNISGVSPIPGGLIVGKANHFPKDKCGPTAPGVGDLGSAYGQGNVPGMLCLADVTALRYVVSGLNNLMTLGGNMTATLVGGGTEFVPYKTMDLTDKDGWMTTLANNHTYTIAWSNVESFGNLSYVGRLDNFRANDYVIIRHVNVTVKPDRVQVFANANATEPLSTPLNPATSAHGDVYYNETGKYVEFIARAPAQPSPFTSYQLAFSAYKCFYPNCTPVPAQSLSVSVLRPSNAVFWSQNSTWGGVLGLEPINGSSLTIPNTTWLVLDKSINIIFDTINIFGALEIISGTANVSMNYQIAFKQMLIQGGRLMAGMSANDTLKYATLKLTMLGSSDDMSVRGTVGLKTIGVFGLLCMHADKRMPTWTRIARTINAGETELVLVCPAENWRVGDRVLITTTSKDFRQSEVRLIQSIAADRTRIVLDSALNYTHVAYNETYGNYRFQTGAEVAVLASNIIIEGDNRSVTQAFGGSILISSSLVGTDFITGTIRLSGVLLRQMGQSQHSTAPDARLPIAFISCGDLRQMSYINGTIIENSQSHAIGVYDSDNLLISNTVIYKSAGSGILLVGNNHTLLNNLIVESSWSGNSSSTASLSALTRAYEGALDVMAAENTVMINNTVAGAERVCMMTGGLDCAVNTSALRQNIILHSCLVGILNMNSYDRCRKIAGVTVYSTNEFSIYWRSQASILLEDAKLVDNRGGLYPYVGQPAGELHTKYFLFQNSLMVGRSGRQSCTDAPLPAIRDAALSLRGPSAPAGGALGMTVAQFMSGMGDIFRMSMLTWSSPFSLGGSGTIQNVVIANFGNSCSNASDLVWRTDTKNEDGMPITFFRNITTINVDKNCLVYYDRPQLKNMGFGKCGDLECDGLKKPLIVDKDGTLFGQPTCIVPQSEWQYNKNPAYGINDSAVPKRMTITPAGQRIDINTTWPNKGIIRDSSCQFSNSMQAYNCSGQLKHRLLLFYSMDSDQMTRRVAPVAFATDGLQQNYLDIINGPSDHGACSSYACMKRSSAFYAVVAQQNNFVLYFTSTPPQVLRLVIPQAESNYAVRIGLDYINSGRLDVYSDNNYVMPTNGEYNSKGQLLTKAPTSGANFMPDPLSNASGTNYYDETKEMLYVILKGSSVIEIRQVQVVKVSFQLPSMSVDQFFSSNVVQNLAQYLGVPASRIRIVNVVSETSSSSRSKRATNTTTVNLVIEEPPANTTLSTNATATNSSTSDDSSIVTPTLMENVSALVINAVQTNMFSTILNTSVEGVRIREPLPQPGSQSWDALVANGTVSSPQPVVLQIPSSLLGTINGTVVEGKPFTLVLEVKDTAGQRVTQLGSEANPWLYNISQAGPTGEQSRYERNPYSTVSGGYDTSSDFIIPVNGTAGLNITVYDPNAIRMLNSLVSFQVARRQFNLRSQIVPLNRSGMGPSVQLQIFDNETGEPSTNLGWRNFTWMLNVTNCSQANSPGAAHQQVNLSSSNYTWNDLAIQGTGKYCLKFSLNAYEANGSTINSAYTTTNQMSFVVTESGNVSTTKAYQNNVTITFPGSLNDISGKEDTFKAAVRSKVTEKYAVEVGLINLSSGSIVASVEMSSDSQSNLTNSVSQLQNDVKAGAFSVTVDGANYSASSSSSSSSSSTSEGPRTQLPSLIILSELADRFIGIDVCNRWTSAVQCVHYAAGNRLAGTHLLYAIICNTNTVRFDLRSEILRD</sequence>
<dbReference type="GO" id="GO:0005886">
    <property type="term" value="C:plasma membrane"/>
    <property type="evidence" value="ECO:0007669"/>
    <property type="project" value="UniProtKB-SubCell"/>
</dbReference>
<gene>
    <name evidence="12" type="ORF">CDAUBV1_LOCUS10268</name>
</gene>
<reference evidence="12" key="1">
    <citation type="submission" date="2024-06" db="EMBL/GenBank/DDBJ databases">
        <authorList>
            <person name="Liu X."/>
            <person name="Lenzi L."/>
            <person name="Haldenby T S."/>
            <person name="Uol C."/>
        </authorList>
    </citation>
    <scope>NUCLEOTIDE SEQUENCE</scope>
</reference>
<dbReference type="SMART" id="SM00429">
    <property type="entry name" value="IPT"/>
    <property type="match status" value="7"/>
</dbReference>
<dbReference type="PANTHER" id="PTHR46769">
    <property type="entry name" value="POLYCYSTIC KIDNEY AND HEPATIC DISEASE 1 (AUTOSOMAL RECESSIVE)-LIKE 1"/>
    <property type="match status" value="1"/>
</dbReference>
<dbReference type="EMBL" id="CAXLJL010000290">
    <property type="protein sequence ID" value="CAL5136192.1"/>
    <property type="molecule type" value="Genomic_DNA"/>
</dbReference>
<evidence type="ECO:0000256" key="10">
    <source>
        <dbReference type="ARBA" id="ARBA00023273"/>
    </source>
</evidence>
<protein>
    <recommendedName>
        <fullName evidence="11">G8 domain-containing protein</fullName>
    </recommendedName>
</protein>
<evidence type="ECO:0000256" key="7">
    <source>
        <dbReference type="ARBA" id="ARBA00022989"/>
    </source>
</evidence>
<evidence type="ECO:0000256" key="9">
    <source>
        <dbReference type="ARBA" id="ARBA00023180"/>
    </source>
</evidence>
<dbReference type="SUPFAM" id="SSF51126">
    <property type="entry name" value="Pectin lyase-like"/>
    <property type="match status" value="1"/>
</dbReference>
<comment type="caution">
    <text evidence="12">The sequence shown here is derived from an EMBL/GenBank/DDBJ whole genome shotgun (WGS) entry which is preliminary data.</text>
</comment>
<dbReference type="Proteomes" id="UP001497525">
    <property type="component" value="Unassembled WGS sequence"/>
</dbReference>
<dbReference type="InterPro" id="IPR013783">
    <property type="entry name" value="Ig-like_fold"/>
</dbReference>
<keyword evidence="7" id="KW-1133">Transmembrane helix</keyword>
<dbReference type="Pfam" id="PF01833">
    <property type="entry name" value="TIG"/>
    <property type="match status" value="6"/>
</dbReference>
<dbReference type="Gene3D" id="2.60.40.420">
    <property type="entry name" value="Cupredoxins - blue copper proteins"/>
    <property type="match status" value="1"/>
</dbReference>
<dbReference type="GO" id="GO:0042995">
    <property type="term" value="C:cell projection"/>
    <property type="evidence" value="ECO:0007669"/>
    <property type="project" value="UniProtKB-SubCell"/>
</dbReference>
<dbReference type="InterPro" id="IPR012334">
    <property type="entry name" value="Pectin_lyas_fold"/>
</dbReference>
<keyword evidence="10" id="KW-0966">Cell projection</keyword>
<accession>A0AAV2TL71</accession>
<dbReference type="SMART" id="SM00710">
    <property type="entry name" value="PbH1"/>
    <property type="match status" value="8"/>
</dbReference>
<evidence type="ECO:0000313" key="12">
    <source>
        <dbReference type="EMBL" id="CAL5136192.1"/>
    </source>
</evidence>
<keyword evidence="8" id="KW-0472">Membrane</keyword>
<evidence type="ECO:0000256" key="1">
    <source>
        <dbReference type="ARBA" id="ARBA00004167"/>
    </source>
</evidence>
<keyword evidence="6" id="KW-0732">Signal</keyword>
<dbReference type="PROSITE" id="PS51484">
    <property type="entry name" value="G8"/>
    <property type="match status" value="2"/>
</dbReference>
<dbReference type="SUPFAM" id="SSF49503">
    <property type="entry name" value="Cupredoxins"/>
    <property type="match status" value="1"/>
</dbReference>
<evidence type="ECO:0000256" key="2">
    <source>
        <dbReference type="ARBA" id="ARBA00004236"/>
    </source>
</evidence>
<keyword evidence="5" id="KW-0812">Transmembrane</keyword>
<dbReference type="Pfam" id="PF24606">
    <property type="entry name" value="CEMIP_beta-hel"/>
    <property type="match status" value="2"/>
</dbReference>